<evidence type="ECO:0000256" key="1">
    <source>
        <dbReference type="SAM" id="Phobius"/>
    </source>
</evidence>
<dbReference type="RefSeq" id="XP_004831631.1">
    <property type="nucleotide sequence ID" value="XM_004831574.1"/>
</dbReference>
<evidence type="ECO:0000313" key="4">
    <source>
        <dbReference type="Proteomes" id="UP000031512"/>
    </source>
</evidence>
<protein>
    <submittedName>
        <fullName evidence="3">Membrane protein, putative</fullName>
    </submittedName>
</protein>
<feature type="signal peptide" evidence="2">
    <location>
        <begin position="1"/>
        <end position="18"/>
    </location>
</feature>
<dbReference type="VEuPathDB" id="PiroplasmaDB:BEWA_046430"/>
<dbReference type="Pfam" id="PF04385">
    <property type="entry name" value="FAINT"/>
    <property type="match status" value="1"/>
</dbReference>
<dbReference type="EMBL" id="ACOU01000007">
    <property type="protein sequence ID" value="EKX72179.1"/>
    <property type="molecule type" value="Genomic_DNA"/>
</dbReference>
<organism evidence="3 4">
    <name type="scientific">Theileria equi strain WA</name>
    <dbReference type="NCBI Taxonomy" id="1537102"/>
    <lineage>
        <taxon>Eukaryota</taxon>
        <taxon>Sar</taxon>
        <taxon>Alveolata</taxon>
        <taxon>Apicomplexa</taxon>
        <taxon>Aconoidasida</taxon>
        <taxon>Piroplasmida</taxon>
        <taxon>Theileriidae</taxon>
        <taxon>Theileria</taxon>
    </lineage>
</organism>
<dbReference type="GeneID" id="15804232"/>
<keyword evidence="1" id="KW-0472">Membrane</keyword>
<proteinExistence type="predicted"/>
<dbReference type="InterPro" id="IPR007480">
    <property type="entry name" value="DUF529"/>
</dbReference>
<evidence type="ECO:0000313" key="3">
    <source>
        <dbReference type="EMBL" id="EKX72179.1"/>
    </source>
</evidence>
<accession>L1LA91</accession>
<name>L1LA91_THEEQ</name>
<dbReference type="Proteomes" id="UP000031512">
    <property type="component" value="Unassembled WGS sequence"/>
</dbReference>
<dbReference type="AlphaFoldDB" id="L1LA91"/>
<sequence>MNSLKLIVLIQSLRLALCTRAEPADEEDTRAPGNLRQSSGFIKELTLDISRDDNPKVERTITYSGGTRTDDFHIPENFPVTLILDEHRTVWEGTLETPCTFVKLIHKSGEHKHLTITLGRGHRAGKHYFEKVDGEWSQISKKKNGSENDSEDTFTINIDARNDPRVSVKESAEGEVVHVVYRDLEGSRVALTSKVTSVISGPFTFWVKGQFDTFELCEEYYRNDKRLVVVRVNSLGLTKKLFFQITGYGWQSIEKDEFEEQLKSMRSNEEQDRIEKEFAKMLDRTMHTSLVLDLSNTDPVKVARDEEVREGVTEVSLRPIVGCIFSKVVDGGVTLWAGKGDEQCELVKLYAKGKRYAIFLQLSSASMYFRSAGDAWVKVPENDFEALLTTMRAEKETTSTSTSGFNGLGILPVFVLLFFWI</sequence>
<reference evidence="3 4" key="1">
    <citation type="journal article" date="2012" name="BMC Genomics">
        <title>Comparative genomic analysis and phylogenetic position of Theileria equi.</title>
        <authorList>
            <person name="Kappmeyer L.S."/>
            <person name="Thiagarajan M."/>
            <person name="Herndon D.R."/>
            <person name="Ramsay J.D."/>
            <person name="Caler E."/>
            <person name="Djikeng A."/>
            <person name="Gillespie J.J."/>
            <person name="Lau A.O."/>
            <person name="Roalson E.H."/>
            <person name="Silva J.C."/>
            <person name="Silva M.G."/>
            <person name="Suarez C.E."/>
            <person name="Ueti M.W."/>
            <person name="Nene V.M."/>
            <person name="Mealey R.H."/>
            <person name="Knowles D.P."/>
            <person name="Brayton K.A."/>
        </authorList>
    </citation>
    <scope>NUCLEOTIDE SEQUENCE [LARGE SCALE GENOMIC DNA]</scope>
    <source>
        <strain evidence="3 4">WA</strain>
    </source>
</reference>
<keyword evidence="1" id="KW-0812">Transmembrane</keyword>
<keyword evidence="4" id="KW-1185">Reference proteome</keyword>
<comment type="caution">
    <text evidence="3">The sequence shown here is derived from an EMBL/GenBank/DDBJ whole genome shotgun (WGS) entry which is preliminary data.</text>
</comment>
<feature type="transmembrane region" description="Helical" evidence="1">
    <location>
        <begin position="403"/>
        <end position="420"/>
    </location>
</feature>
<dbReference type="KEGG" id="beq:BEWA_046430"/>
<feature type="chain" id="PRO_5003952367" evidence="2">
    <location>
        <begin position="19"/>
        <end position="421"/>
    </location>
</feature>
<keyword evidence="2" id="KW-0732">Signal</keyword>
<gene>
    <name evidence="3" type="ORF">BEWA_046430</name>
</gene>
<evidence type="ECO:0000256" key="2">
    <source>
        <dbReference type="SAM" id="SignalP"/>
    </source>
</evidence>
<keyword evidence="1" id="KW-1133">Transmembrane helix</keyword>